<feature type="non-terminal residue" evidence="1">
    <location>
        <position position="1"/>
    </location>
</feature>
<accession>A0A0H5QGW0</accession>
<organism evidence="1">
    <name type="scientific">Spongospora subterranea</name>
    <dbReference type="NCBI Taxonomy" id="70186"/>
    <lineage>
        <taxon>Eukaryota</taxon>
        <taxon>Sar</taxon>
        <taxon>Rhizaria</taxon>
        <taxon>Endomyxa</taxon>
        <taxon>Phytomyxea</taxon>
        <taxon>Plasmodiophorida</taxon>
        <taxon>Plasmodiophoridae</taxon>
        <taxon>Spongospora</taxon>
    </lineage>
</organism>
<sequence>ADRCEKGRSSTEFSSVGFMDQEKCYDHETGSKRSDTILAQDSTGRGSGADHVMWSERSWDIESDAAASKKLLGKLREWRREQDRVYSRYRINRTRICHQIICENSDG</sequence>
<reference evidence="1" key="1">
    <citation type="submission" date="2015-04" db="EMBL/GenBank/DDBJ databases">
        <title>The genome sequence of the plant pathogenic Rhizarian Plasmodiophora brassicae reveals insights in its biotrophic life cycle and the origin of chitin synthesis.</title>
        <authorList>
            <person name="Schwelm A."/>
            <person name="Fogelqvist J."/>
            <person name="Knaust A."/>
            <person name="Julke S."/>
            <person name="Lilja T."/>
            <person name="Dhandapani V."/>
            <person name="Bonilla-Rosso G."/>
            <person name="Karlsson M."/>
            <person name="Shevchenko A."/>
            <person name="Choi S.R."/>
            <person name="Kim H.G."/>
            <person name="Park J.Y."/>
            <person name="Lim Y.P."/>
            <person name="Ludwig-Muller J."/>
            <person name="Dixelius C."/>
        </authorList>
    </citation>
    <scope>NUCLEOTIDE SEQUENCE</scope>
    <source>
        <tissue evidence="1">Potato root galls</tissue>
    </source>
</reference>
<name>A0A0H5QGW0_9EUKA</name>
<proteinExistence type="predicted"/>
<dbReference type="AlphaFoldDB" id="A0A0H5QGW0"/>
<evidence type="ECO:0000313" key="1">
    <source>
        <dbReference type="EMBL" id="CRZ00561.1"/>
    </source>
</evidence>
<protein>
    <submittedName>
        <fullName evidence="1">Uncharacterized protein</fullName>
    </submittedName>
</protein>
<dbReference type="EMBL" id="HACM01000119">
    <property type="protein sequence ID" value="CRZ00561.1"/>
    <property type="molecule type" value="Transcribed_RNA"/>
</dbReference>